<dbReference type="InterPro" id="IPR011032">
    <property type="entry name" value="GroES-like_sf"/>
</dbReference>
<protein>
    <recommendedName>
        <fullName evidence="5">Alcohol dehydrogenase</fullName>
    </recommendedName>
</protein>
<dbReference type="Gene3D" id="3.40.50.720">
    <property type="entry name" value="NAD(P)-binding Rossmann-like Domain"/>
    <property type="match status" value="1"/>
</dbReference>
<keyword evidence="4" id="KW-1185">Reference proteome</keyword>
<dbReference type="InterPro" id="IPR051397">
    <property type="entry name" value="Zn-ADH-like_protein"/>
</dbReference>
<sequence>MNTQGLPKSMKALVLKHTSEPPTVQNVETPQPTLGSAVVRVLRVKVISYSREVMNGTRNYQFPMPLIPGFSAIGRVAAVGADATKIKPGDLVHMDTTIRSRDNPSDVFLAGVADGYTAGSKRLMKDVWRNWTCAEYCRAPLENLAVLDERRLLGSPGEGGLGYKIDDLSFISTLLVPYGGLKDIELQAGQTVIVAPATGPFGGAAVLVALAMGARVIAMGRNASSLAKLKSTVPTPELVETVQITGDVKTETEALAKFGPADAFFDIGPPEAYQSSHLKSAILSLRHGAKISLMGGYREDVAIPHVVIMHKNMQLRGKWMYERSDIPDLIKLVEHGILKIGEKAGSHTYGSFPLEQWKEAWDLAAEHTGLGDQVLMQP</sequence>
<evidence type="ECO:0000259" key="1">
    <source>
        <dbReference type="Pfam" id="PF00107"/>
    </source>
</evidence>
<feature type="domain" description="Alcohol dehydrogenase-like N-terminal" evidence="2">
    <location>
        <begin position="37"/>
        <end position="100"/>
    </location>
</feature>
<dbReference type="InterPro" id="IPR036291">
    <property type="entry name" value="NAD(P)-bd_dom_sf"/>
</dbReference>
<proteinExistence type="predicted"/>
<accession>A0ABR0F251</accession>
<dbReference type="CDD" id="cd05188">
    <property type="entry name" value="MDR"/>
    <property type="match status" value="1"/>
</dbReference>
<reference evidence="3 4" key="1">
    <citation type="journal article" date="2023" name="G3 (Bethesda)">
        <title>A chromosome-level genome assembly of Zasmidium syzygii isolated from banana leaves.</title>
        <authorList>
            <person name="van Westerhoven A.C."/>
            <person name="Mehrabi R."/>
            <person name="Talebi R."/>
            <person name="Steentjes M.B.F."/>
            <person name="Corcolon B."/>
            <person name="Chong P.A."/>
            <person name="Kema G.H.J."/>
            <person name="Seidl M.F."/>
        </authorList>
    </citation>
    <scope>NUCLEOTIDE SEQUENCE [LARGE SCALE GENOMIC DNA]</scope>
    <source>
        <strain evidence="3 4">P124</strain>
    </source>
</reference>
<evidence type="ECO:0000259" key="2">
    <source>
        <dbReference type="Pfam" id="PF08240"/>
    </source>
</evidence>
<organism evidence="3 4">
    <name type="scientific">Zasmidium cellare</name>
    <name type="common">Wine cellar mold</name>
    <name type="synonym">Racodium cellare</name>
    <dbReference type="NCBI Taxonomy" id="395010"/>
    <lineage>
        <taxon>Eukaryota</taxon>
        <taxon>Fungi</taxon>
        <taxon>Dikarya</taxon>
        <taxon>Ascomycota</taxon>
        <taxon>Pezizomycotina</taxon>
        <taxon>Dothideomycetes</taxon>
        <taxon>Dothideomycetidae</taxon>
        <taxon>Mycosphaerellales</taxon>
        <taxon>Mycosphaerellaceae</taxon>
        <taxon>Zasmidium</taxon>
    </lineage>
</organism>
<dbReference type="PANTHER" id="PTHR43677">
    <property type="entry name" value="SHORT-CHAIN DEHYDROGENASE/REDUCTASE"/>
    <property type="match status" value="1"/>
</dbReference>
<dbReference type="InterPro" id="IPR013149">
    <property type="entry name" value="ADH-like_C"/>
</dbReference>
<dbReference type="Pfam" id="PF00107">
    <property type="entry name" value="ADH_zinc_N"/>
    <property type="match status" value="1"/>
</dbReference>
<dbReference type="InterPro" id="IPR013154">
    <property type="entry name" value="ADH-like_N"/>
</dbReference>
<feature type="domain" description="Alcohol dehydrogenase-like C-terminal" evidence="1">
    <location>
        <begin position="202"/>
        <end position="334"/>
    </location>
</feature>
<name>A0ABR0F251_ZASCE</name>
<dbReference type="SUPFAM" id="SSF51735">
    <property type="entry name" value="NAD(P)-binding Rossmann-fold domains"/>
    <property type="match status" value="1"/>
</dbReference>
<gene>
    <name evidence="3" type="ORF">PRZ48_001505</name>
</gene>
<dbReference type="Gene3D" id="3.90.180.10">
    <property type="entry name" value="Medium-chain alcohol dehydrogenases, catalytic domain"/>
    <property type="match status" value="1"/>
</dbReference>
<evidence type="ECO:0000313" key="3">
    <source>
        <dbReference type="EMBL" id="KAK4507770.1"/>
    </source>
</evidence>
<dbReference type="EMBL" id="JAXOVC010000001">
    <property type="protein sequence ID" value="KAK4507770.1"/>
    <property type="molecule type" value="Genomic_DNA"/>
</dbReference>
<comment type="caution">
    <text evidence="3">The sequence shown here is derived from an EMBL/GenBank/DDBJ whole genome shotgun (WGS) entry which is preliminary data.</text>
</comment>
<evidence type="ECO:0008006" key="5">
    <source>
        <dbReference type="Google" id="ProtNLM"/>
    </source>
</evidence>
<dbReference type="Pfam" id="PF08240">
    <property type="entry name" value="ADH_N"/>
    <property type="match status" value="1"/>
</dbReference>
<dbReference type="Proteomes" id="UP001305779">
    <property type="component" value="Unassembled WGS sequence"/>
</dbReference>
<evidence type="ECO:0000313" key="4">
    <source>
        <dbReference type="Proteomes" id="UP001305779"/>
    </source>
</evidence>
<dbReference type="SUPFAM" id="SSF50129">
    <property type="entry name" value="GroES-like"/>
    <property type="match status" value="1"/>
</dbReference>
<dbReference type="PANTHER" id="PTHR43677:SF4">
    <property type="entry name" value="QUINONE OXIDOREDUCTASE-LIKE PROTEIN 2"/>
    <property type="match status" value="1"/>
</dbReference>